<protein>
    <submittedName>
        <fullName evidence="2">Uncharacterized protein</fullName>
    </submittedName>
</protein>
<gene>
    <name evidence="2" type="ordered locus">VC0395_0392</name>
</gene>
<organism evidence="2 3">
    <name type="scientific">Vibrio cholerae serotype O1 (strain ATCC 39541 / Classical Ogawa 395 / O395)</name>
    <dbReference type="NCBI Taxonomy" id="345073"/>
    <lineage>
        <taxon>Bacteria</taxon>
        <taxon>Pseudomonadati</taxon>
        <taxon>Pseudomonadota</taxon>
        <taxon>Gammaproteobacteria</taxon>
        <taxon>Vibrionales</taxon>
        <taxon>Vibrionaceae</taxon>
        <taxon>Vibrio</taxon>
    </lineage>
</organism>
<keyword evidence="1" id="KW-1133">Transmembrane helix</keyword>
<dbReference type="EMBL" id="CP000626">
    <property type="protein sequence ID" value="ABQ19196.1"/>
    <property type="molecule type" value="Genomic_DNA"/>
</dbReference>
<reference evidence="2 3" key="1">
    <citation type="submission" date="2007-03" db="EMBL/GenBank/DDBJ databases">
        <authorList>
            <person name="Heidelberg J."/>
        </authorList>
    </citation>
    <scope>NUCLEOTIDE SEQUENCE [LARGE SCALE GENOMIC DNA]</scope>
    <source>
        <strain evidence="3">ATCC 39541 / Classical Ogawa 395 / O395</strain>
    </source>
</reference>
<evidence type="ECO:0000256" key="1">
    <source>
        <dbReference type="SAM" id="Phobius"/>
    </source>
</evidence>
<dbReference type="KEGG" id="vco:VC0395_0392"/>
<dbReference type="PATRIC" id="fig|345073.21.peg.3598"/>
<dbReference type="KEGG" id="vcr:VC395_A0869"/>
<evidence type="ECO:0000313" key="3">
    <source>
        <dbReference type="Proteomes" id="UP000000249"/>
    </source>
</evidence>
<evidence type="ECO:0000313" key="2">
    <source>
        <dbReference type="EMBL" id="ABQ19196.1"/>
    </source>
</evidence>
<keyword evidence="1" id="KW-0472">Membrane</keyword>
<keyword evidence="1" id="KW-0812">Transmembrane</keyword>
<accession>A0A0H3AEI1</accession>
<sequence length="103" mass="11340">MSCYGENEHCSFSINLVQGKVALLLGGTIMNRFLITLLSLITGVFALIFSLLLAIPLTIAALITGKRLEKQLKARAFQFKSSATYQPHANVIEGECEEISPRR</sequence>
<name>A0A0H3AEI1_VIBC3</name>
<dbReference type="eggNOG" id="ENOG5031Z6K">
    <property type="taxonomic scope" value="Bacteria"/>
</dbReference>
<dbReference type="AlphaFoldDB" id="A0A0H3AEI1"/>
<proteinExistence type="predicted"/>
<dbReference type="Proteomes" id="UP000000249">
    <property type="component" value="Chromosome 2"/>
</dbReference>
<feature type="transmembrane region" description="Helical" evidence="1">
    <location>
        <begin position="33"/>
        <end position="63"/>
    </location>
</feature>